<accession>A0A3S4VK95</accession>
<dbReference type="Pfam" id="PF03013">
    <property type="entry name" value="Pyr_excise"/>
    <property type="match status" value="1"/>
</dbReference>
<feature type="region of interest" description="Disordered" evidence="1">
    <location>
        <begin position="112"/>
        <end position="144"/>
    </location>
</feature>
<organism evidence="2 3">
    <name type="scientific">Acidipropionibacterium jensenii</name>
    <dbReference type="NCBI Taxonomy" id="1749"/>
    <lineage>
        <taxon>Bacteria</taxon>
        <taxon>Bacillati</taxon>
        <taxon>Actinomycetota</taxon>
        <taxon>Actinomycetes</taxon>
        <taxon>Propionibacteriales</taxon>
        <taxon>Propionibacteriaceae</taxon>
        <taxon>Acidipropionibacterium</taxon>
    </lineage>
</organism>
<dbReference type="InterPro" id="IPR004260">
    <property type="entry name" value="Pyr-dimer_DNA_glycosylase"/>
</dbReference>
<reference evidence="2 3" key="1">
    <citation type="submission" date="2018-12" db="EMBL/GenBank/DDBJ databases">
        <authorList>
            <consortium name="Pathogen Informatics"/>
        </authorList>
    </citation>
    <scope>NUCLEOTIDE SEQUENCE [LARGE SCALE GENOMIC DNA]</scope>
    <source>
        <strain evidence="2 3">NCTC13652</strain>
    </source>
</reference>
<dbReference type="OrthoDB" id="3253436at2"/>
<dbReference type="STRING" id="1122997.GCA_000425285_00317"/>
<dbReference type="RefSeq" id="WP_028702172.1">
    <property type="nucleotide sequence ID" value="NZ_JAKDOF010000117.1"/>
</dbReference>
<proteinExistence type="predicted"/>
<name>A0A3S4VK95_9ACTN</name>
<evidence type="ECO:0008006" key="4">
    <source>
        <dbReference type="Google" id="ProtNLM"/>
    </source>
</evidence>
<dbReference type="EMBL" id="LR134473">
    <property type="protein sequence ID" value="VEI03790.1"/>
    <property type="molecule type" value="Genomic_DNA"/>
</dbReference>
<dbReference type="AlphaFoldDB" id="A0A3S4VK95"/>
<evidence type="ECO:0000313" key="3">
    <source>
        <dbReference type="Proteomes" id="UP000277858"/>
    </source>
</evidence>
<sequence>MRLWSLNPRHLDRMGLVACWRESLLAQAVLAGRTKGYRNHPQLNRFRAQTDPLAAVGCYLEGLGREATARGYHFNTTLILRPCGQTPPPLIPVTTSQLDLEWRHLGAKLAQRSPQDAARWEHDEPSPHPLFQPVPGPVEDWERG</sequence>
<protein>
    <recommendedName>
        <fullName evidence="4">Pyrimidine dimer DNA glycosylase</fullName>
    </recommendedName>
</protein>
<evidence type="ECO:0000256" key="1">
    <source>
        <dbReference type="SAM" id="MobiDB-lite"/>
    </source>
</evidence>
<feature type="compositionally biased region" description="Pro residues" evidence="1">
    <location>
        <begin position="127"/>
        <end position="136"/>
    </location>
</feature>
<dbReference type="Proteomes" id="UP000277858">
    <property type="component" value="Chromosome"/>
</dbReference>
<keyword evidence="3" id="KW-1185">Reference proteome</keyword>
<evidence type="ECO:0000313" key="2">
    <source>
        <dbReference type="EMBL" id="VEI03790.1"/>
    </source>
</evidence>
<gene>
    <name evidence="2" type="ORF">NCTC13652_02003</name>
</gene>